<name>A0A3B1AIS2_9ZZZZ</name>
<dbReference type="InterPro" id="IPR013815">
    <property type="entry name" value="ATP_grasp_subdomain_1"/>
</dbReference>
<evidence type="ECO:0000313" key="3">
    <source>
        <dbReference type="EMBL" id="VAX05776.1"/>
    </source>
</evidence>
<sequence length="886" mass="98677">MSNILFPGPHGSHLLGGKANALAELSATQFSIPAWFVVSPLAFKSCVSEEQYHELTVADEIIQFQTILDQLVLSDDFRAALNKAMSQLCPVDEPVAVRSSAVDEDGENHSFAGQLESYLFVDKATVAQRVVDVWRSGFSERVLSYRQEAGLSLMPEVPAVLIQRMIDADVSGVAFAADPVTGHRSVAVIGALYGLGTALVSGDVDADTFHVDLKNNIIQRDIAEKRLAHHFDNSQDEGISAKAVADEKINQASLNDTQVLAVADLVRATSQHFNCPQDIEWAYHQDKLYLLQSRPITSLTDMADPEGALNIWDNSNIAESYGGVTTPLTFSFASKAYEEVYRQFCRILKVPSHVIDDNDTTYRRMLGLIRGRVYYNMLSWYRVLAMLPGFAFNRPFMEQMMGVKEGLPDAIVSELNQASGGAKFRDGLNLLKMFSGLIVSHFTLPKTIDRFYARLNKALKTDYQTLSTLRADALCHHYHELEQQLLTRWDAPLVNDFFAMIFHGVLSKLTVKWCHDKDNTLHNDLLCGEGGMISAEPAQRVRTMAKLLIDDTAMIDLLCDANLTDIHQAISERPVLAQHIEDYLNKFGDRCLDELKLESITLHDDPGLLFCSVGQLAKRLQTDPDVSSNSVEATIRAQAEQKVIDSLGNKGIKKSVFNWVLKHARHRVRDRENLRFERTRLFGHVRRIFVELGKRFTDVDMLAKPKDIFYLEVNEIMGVVEGTTSLVSLKGLIALRRAEFDAYETMPAPADRFDTYGIVHHGNRFESAHAPEETEGDFAKGIACCPGIVRGPVRVITDPRNAKLKAGEILVAERTDPGWIMLFPSASALLVERGSLLSHSAIVAREMGIPAIVSISGVTRWLKDGDWVEMDGSRGTVRRIEAEDSL</sequence>
<dbReference type="Gene3D" id="3.30.470.20">
    <property type="entry name" value="ATP-grasp fold, B domain"/>
    <property type="match status" value="1"/>
</dbReference>
<feature type="domain" description="PEP-utilising enzyme mobile" evidence="1">
    <location>
        <begin position="805"/>
        <end position="875"/>
    </location>
</feature>
<organism evidence="3">
    <name type="scientific">hydrothermal vent metagenome</name>
    <dbReference type="NCBI Taxonomy" id="652676"/>
    <lineage>
        <taxon>unclassified sequences</taxon>
        <taxon>metagenomes</taxon>
        <taxon>ecological metagenomes</taxon>
    </lineage>
</organism>
<dbReference type="Gene3D" id="3.30.1490.20">
    <property type="entry name" value="ATP-grasp fold, A domain"/>
    <property type="match status" value="1"/>
</dbReference>
<accession>A0A3B1AIS2</accession>
<dbReference type="InterPro" id="IPR036637">
    <property type="entry name" value="Phosphohistidine_dom_sf"/>
</dbReference>
<dbReference type="SUPFAM" id="SSF52009">
    <property type="entry name" value="Phosphohistidine domain"/>
    <property type="match status" value="1"/>
</dbReference>
<dbReference type="AlphaFoldDB" id="A0A3B1AIS2"/>
<dbReference type="EMBL" id="UOFV01000550">
    <property type="protein sequence ID" value="VAX05776.1"/>
    <property type="molecule type" value="Genomic_DNA"/>
</dbReference>
<dbReference type="Pfam" id="PF00391">
    <property type="entry name" value="PEP-utilizers"/>
    <property type="match status" value="1"/>
</dbReference>
<proteinExistence type="predicted"/>
<feature type="domain" description="Pyruvate phosphate dikinase AMP/ATP-binding" evidence="2">
    <location>
        <begin position="13"/>
        <end position="301"/>
    </location>
</feature>
<protein>
    <submittedName>
        <fullName evidence="3">Pyruvate-utilizing enzyme, similar to phosphoenolpyruvate synthase</fullName>
    </submittedName>
</protein>
<dbReference type="InterPro" id="IPR008279">
    <property type="entry name" value="PEP-util_enz_mobile_dom"/>
</dbReference>
<keyword evidence="3" id="KW-0670">Pyruvate</keyword>
<dbReference type="PANTHER" id="PTHR43615">
    <property type="entry name" value="PHOSPHOENOLPYRUVATE SYNTHASE-RELATED"/>
    <property type="match status" value="1"/>
</dbReference>
<dbReference type="SUPFAM" id="SSF56059">
    <property type="entry name" value="Glutathione synthetase ATP-binding domain-like"/>
    <property type="match status" value="1"/>
</dbReference>
<dbReference type="GO" id="GO:0005524">
    <property type="term" value="F:ATP binding"/>
    <property type="evidence" value="ECO:0007669"/>
    <property type="project" value="InterPro"/>
</dbReference>
<gene>
    <name evidence="3" type="ORF">MNBD_GAMMA19-527</name>
</gene>
<evidence type="ECO:0000259" key="2">
    <source>
        <dbReference type="Pfam" id="PF01326"/>
    </source>
</evidence>
<dbReference type="Pfam" id="PF01326">
    <property type="entry name" value="PPDK_N"/>
    <property type="match status" value="1"/>
</dbReference>
<dbReference type="PANTHER" id="PTHR43615:SF1">
    <property type="entry name" value="PPDK_N DOMAIN-CONTAINING PROTEIN"/>
    <property type="match status" value="1"/>
</dbReference>
<dbReference type="GO" id="GO:0016301">
    <property type="term" value="F:kinase activity"/>
    <property type="evidence" value="ECO:0007669"/>
    <property type="project" value="InterPro"/>
</dbReference>
<dbReference type="Gene3D" id="3.50.30.10">
    <property type="entry name" value="Phosphohistidine domain"/>
    <property type="match status" value="1"/>
</dbReference>
<evidence type="ECO:0000259" key="1">
    <source>
        <dbReference type="Pfam" id="PF00391"/>
    </source>
</evidence>
<dbReference type="InterPro" id="IPR051549">
    <property type="entry name" value="PEP_Utilizing_Enz"/>
</dbReference>
<dbReference type="InterPro" id="IPR002192">
    <property type="entry name" value="PPDK_AMP/ATP-bd"/>
</dbReference>
<reference evidence="3" key="1">
    <citation type="submission" date="2018-06" db="EMBL/GenBank/DDBJ databases">
        <authorList>
            <person name="Zhirakovskaya E."/>
        </authorList>
    </citation>
    <scope>NUCLEOTIDE SEQUENCE</scope>
</reference>